<comment type="caution">
    <text evidence="2">The sequence shown here is derived from an EMBL/GenBank/DDBJ whole genome shotgun (WGS) entry which is preliminary data.</text>
</comment>
<dbReference type="Gene3D" id="2.40.10.220">
    <property type="entry name" value="predicted glycosyltransferase like domains"/>
    <property type="match status" value="1"/>
</dbReference>
<dbReference type="AlphaFoldDB" id="A0A179D5V1"/>
<reference evidence="2 3" key="1">
    <citation type="submission" date="2016-04" db="EMBL/GenBank/DDBJ databases">
        <title>Genome analysis of Thermosulfurimonas dismutans, the first thermophilic sulfur-disproportionating bacterium of the phylum Thermodesulfobacteria.</title>
        <authorList>
            <person name="Mardanov A.V."/>
            <person name="Beletsky A.V."/>
            <person name="Kadnikov V.V."/>
            <person name="Slobodkin A.I."/>
            <person name="Ravin N.V."/>
        </authorList>
    </citation>
    <scope>NUCLEOTIDE SEQUENCE [LARGE SCALE GENOMIC DNA]</scope>
    <source>
        <strain evidence="2 3">S95</strain>
    </source>
</reference>
<organism evidence="2 3">
    <name type="scientific">Thermosulfurimonas dismutans</name>
    <dbReference type="NCBI Taxonomy" id="999894"/>
    <lineage>
        <taxon>Bacteria</taxon>
        <taxon>Pseudomonadati</taxon>
        <taxon>Thermodesulfobacteriota</taxon>
        <taxon>Thermodesulfobacteria</taxon>
        <taxon>Thermodesulfobacteriales</taxon>
        <taxon>Thermodesulfobacteriaceae</taxon>
        <taxon>Thermosulfurimonas</taxon>
    </lineage>
</organism>
<dbReference type="Pfam" id="PF07238">
    <property type="entry name" value="PilZ"/>
    <property type="match status" value="1"/>
</dbReference>
<evidence type="ECO:0000259" key="1">
    <source>
        <dbReference type="Pfam" id="PF07238"/>
    </source>
</evidence>
<dbReference type="RefSeq" id="WP_068669237.1">
    <property type="nucleotide sequence ID" value="NZ_LWLG01000002.1"/>
</dbReference>
<dbReference type="OrthoDB" id="370480at2"/>
<protein>
    <recommendedName>
        <fullName evidence="1">PilZ domain-containing protein</fullName>
    </recommendedName>
</protein>
<dbReference type="STRING" id="999894.TDIS_0648"/>
<feature type="domain" description="PilZ" evidence="1">
    <location>
        <begin position="2"/>
        <end position="99"/>
    </location>
</feature>
<accession>A0A179D5V1</accession>
<dbReference type="GO" id="GO:0035438">
    <property type="term" value="F:cyclic-di-GMP binding"/>
    <property type="evidence" value="ECO:0007669"/>
    <property type="project" value="InterPro"/>
</dbReference>
<sequence>MERRRFSRVVFPTEAVVETEEGRFTARLKDLAYGGAYLFSEKKPPLGKDIFIRFFLSGLEPRIEIQFEAEVVRQGKDGFAVKLKSIDFSSLSHLRKILYYNLPDPDLAERELKALLGESLLEL</sequence>
<proteinExistence type="predicted"/>
<evidence type="ECO:0000313" key="2">
    <source>
        <dbReference type="EMBL" id="OAQ21427.1"/>
    </source>
</evidence>
<keyword evidence="3" id="KW-1185">Reference proteome</keyword>
<gene>
    <name evidence="2" type="ORF">TDIS_0648</name>
</gene>
<dbReference type="SUPFAM" id="SSF141371">
    <property type="entry name" value="PilZ domain-like"/>
    <property type="match status" value="1"/>
</dbReference>
<evidence type="ECO:0000313" key="3">
    <source>
        <dbReference type="Proteomes" id="UP000078390"/>
    </source>
</evidence>
<dbReference type="Proteomes" id="UP000078390">
    <property type="component" value="Unassembled WGS sequence"/>
</dbReference>
<dbReference type="InterPro" id="IPR009875">
    <property type="entry name" value="PilZ_domain"/>
</dbReference>
<name>A0A179D5V1_9BACT</name>
<dbReference type="EMBL" id="LWLG01000002">
    <property type="protein sequence ID" value="OAQ21427.1"/>
    <property type="molecule type" value="Genomic_DNA"/>
</dbReference>